<dbReference type="PROSITE" id="PS00690">
    <property type="entry name" value="DEAH_ATP_HELICASE"/>
    <property type="match status" value="1"/>
</dbReference>
<dbReference type="InterPro" id="IPR027417">
    <property type="entry name" value="P-loop_NTPase"/>
</dbReference>
<dbReference type="Pfam" id="PF00176">
    <property type="entry name" value="SNF2-rel_dom"/>
    <property type="match status" value="1"/>
</dbReference>
<dbReference type="AlphaFoldDB" id="A0A6C0ETD4"/>
<reference evidence="3" key="1">
    <citation type="journal article" date="2020" name="Nature">
        <title>Giant virus diversity and host interactions through global metagenomics.</title>
        <authorList>
            <person name="Schulz F."/>
            <person name="Roux S."/>
            <person name="Paez-Espino D."/>
            <person name="Jungbluth S."/>
            <person name="Walsh D.A."/>
            <person name="Denef V.J."/>
            <person name="McMahon K.D."/>
            <person name="Konstantinidis K.T."/>
            <person name="Eloe-Fadrosh E.A."/>
            <person name="Kyrpides N.C."/>
            <person name="Woyke T."/>
        </authorList>
    </citation>
    <scope>NUCLEOTIDE SEQUENCE</scope>
    <source>
        <strain evidence="3">GVMAG-M-3300009159-65</strain>
    </source>
</reference>
<dbReference type="InterPro" id="IPR002464">
    <property type="entry name" value="DNA/RNA_helicase_DEAH_CS"/>
</dbReference>
<dbReference type="SUPFAM" id="SSF52540">
    <property type="entry name" value="P-loop containing nucleoside triphosphate hydrolases"/>
    <property type="match status" value="2"/>
</dbReference>
<evidence type="ECO:0000259" key="2">
    <source>
        <dbReference type="SMART" id="SM00487"/>
    </source>
</evidence>
<proteinExistence type="predicted"/>
<dbReference type="GO" id="GO:0016787">
    <property type="term" value="F:hydrolase activity"/>
    <property type="evidence" value="ECO:0007669"/>
    <property type="project" value="UniProtKB-KW"/>
</dbReference>
<dbReference type="EMBL" id="MN738941">
    <property type="protein sequence ID" value="QHT32446.1"/>
    <property type="molecule type" value="Genomic_DNA"/>
</dbReference>
<dbReference type="SMART" id="SM00487">
    <property type="entry name" value="DEXDc"/>
    <property type="match status" value="1"/>
</dbReference>
<dbReference type="InterPro" id="IPR000330">
    <property type="entry name" value="SNF2_N"/>
</dbReference>
<dbReference type="Pfam" id="PF00271">
    <property type="entry name" value="Helicase_C"/>
    <property type="match status" value="1"/>
</dbReference>
<dbReference type="InterPro" id="IPR014001">
    <property type="entry name" value="Helicase_ATP-bd"/>
</dbReference>
<keyword evidence="1" id="KW-0378">Hydrolase</keyword>
<dbReference type="PANTHER" id="PTHR45766">
    <property type="entry name" value="DNA ANNEALING HELICASE AND ENDONUCLEASE ZRANB3 FAMILY MEMBER"/>
    <property type="match status" value="1"/>
</dbReference>
<feature type="domain" description="Helicase ATP-binding" evidence="2">
    <location>
        <begin position="150"/>
        <end position="413"/>
    </location>
</feature>
<accession>A0A6C0ETD4</accession>
<sequence>MTQVTEIFKTIPPLNHPFYIDTKISVQLDTKTELIAFLRRMNIQHSFKQLPGKAIKLNIPIVLIQTFDKKPVRVSIGPKSTKQTNASLISNHEDDEEFEAAKNKFETKGSEGKEGFYFNNKPEFIKQMKDTLSKIAQIKDEASCDRGAGKEFNPLTHQLIVKRYLDTLTPYRGLLLYHGLGSGKTCSSISIIEGMRHDQQIYVMTPASLQANYRTQMRYCGNQIFRNNNHWVFEEITDDVSFKMFYKKSDVDESYFIKNKELKKLILKNGGVWITDEEEENNYGSLSDKDKTQLDEQIDLMIKTKYKFINFNGIRKAKWEEYTQKNTINPFDNSVVIIDEAHNFVSRIVNKINIKKTSISTELYEAIMDAENCRVILLTGTPFINYPSELGTLFNLIAGYTYVLTFKLSYKQGAKAMNEKDFKQLFLKYEIIDSIEYNAPLLKIVKNPYGFLKLPDGKMIYNKKGNVYLDDFKKNMIGIIESNPNLKIVDVRFEKFKKLPDNNDEFNSLFVKGNTIERKEYFQSKILGMVSYLGDKKNLMPSIIKSTERDDEGKIIESDIHVEFIQMSKHQMDEYSKIRDIERLQEKSQKKKEKEDTTSSTYKVFSRAVCNFAFPNEPPRDTRPMPGFKETGAITEDMMDAITDEEKMDDIDGKYDEADLDKKSDKQYIKAINDVLARFEANASNYFESDIPKLTSDVFDNEPNLLKYSPKFYKILQNLMDPDNVGCHLLYTNFRKLEGIGLLRIILSYYGYCQIKITSANDKYEVKLISRYNIDELKEIKCFALYTGTETAEEKEIIRNIYNSNYDALPVSIRQQLIKLFPHKGDIQDNIHGQVIQLLMITASGAEGIDLKNTRYVHITEPYWHHVRINQVIGRARRICSHTQLEKELQDVKVFMYISYFGDIDLDQYPNIKLLDDRKSTDVKLYDIMKKKERLSTVFLDALKETAIDCTHKCFKTNVKKEFISEIDYTQDKITGYKKTAINEVRYSKKTIDGIPYVLVEHVNADGTREGHIEVYNFEDYGKLKTGEPVEIIGVYVDDKIVKS</sequence>
<protein>
    <recommendedName>
        <fullName evidence="2">Helicase ATP-binding domain-containing protein</fullName>
    </recommendedName>
</protein>
<dbReference type="PANTHER" id="PTHR45766:SF6">
    <property type="entry name" value="SWI_SNF-RELATED MATRIX-ASSOCIATED ACTIN-DEPENDENT REGULATOR OF CHROMATIN SUBFAMILY A-LIKE PROTEIN 1"/>
    <property type="match status" value="1"/>
</dbReference>
<dbReference type="InterPro" id="IPR001650">
    <property type="entry name" value="Helicase_C-like"/>
</dbReference>
<name>A0A6C0ETD4_9ZZZZ</name>
<dbReference type="GO" id="GO:0005524">
    <property type="term" value="F:ATP binding"/>
    <property type="evidence" value="ECO:0007669"/>
    <property type="project" value="InterPro"/>
</dbReference>
<evidence type="ECO:0000256" key="1">
    <source>
        <dbReference type="ARBA" id="ARBA00022801"/>
    </source>
</evidence>
<dbReference type="Gene3D" id="3.40.50.300">
    <property type="entry name" value="P-loop containing nucleotide triphosphate hydrolases"/>
    <property type="match status" value="2"/>
</dbReference>
<organism evidence="3">
    <name type="scientific">viral metagenome</name>
    <dbReference type="NCBI Taxonomy" id="1070528"/>
    <lineage>
        <taxon>unclassified sequences</taxon>
        <taxon>metagenomes</taxon>
        <taxon>organismal metagenomes</taxon>
    </lineage>
</organism>
<evidence type="ECO:0000313" key="3">
    <source>
        <dbReference type="EMBL" id="QHT32446.1"/>
    </source>
</evidence>